<reference evidence="2" key="1">
    <citation type="submission" date="2015-11" db="EMBL/GenBank/DDBJ databases">
        <title>De novo transcriptome assembly of four potential Pierce s Disease insect vectors from Arizona vineyards.</title>
        <authorList>
            <person name="Tassone E.E."/>
        </authorList>
    </citation>
    <scope>NUCLEOTIDE SEQUENCE</scope>
</reference>
<accession>A0A1B6FSY1</accession>
<feature type="region of interest" description="Disordered" evidence="1">
    <location>
        <begin position="89"/>
        <end position="108"/>
    </location>
</feature>
<dbReference type="EMBL" id="GECZ01016474">
    <property type="protein sequence ID" value="JAS53295.1"/>
    <property type="molecule type" value="Transcribed_RNA"/>
</dbReference>
<dbReference type="AlphaFoldDB" id="A0A1B6FSY1"/>
<feature type="non-terminal residue" evidence="2">
    <location>
        <position position="108"/>
    </location>
</feature>
<protein>
    <submittedName>
        <fullName evidence="2">Uncharacterized protein</fullName>
    </submittedName>
</protein>
<name>A0A1B6FSY1_9HEMI</name>
<gene>
    <name evidence="2" type="ORF">g.46077</name>
</gene>
<evidence type="ECO:0000256" key="1">
    <source>
        <dbReference type="SAM" id="MobiDB-lite"/>
    </source>
</evidence>
<feature type="non-terminal residue" evidence="2">
    <location>
        <position position="1"/>
    </location>
</feature>
<proteinExistence type="predicted"/>
<evidence type="ECO:0000313" key="2">
    <source>
        <dbReference type="EMBL" id="JAS53295.1"/>
    </source>
</evidence>
<organism evidence="2">
    <name type="scientific">Cuerna arida</name>
    <dbReference type="NCBI Taxonomy" id="1464854"/>
    <lineage>
        <taxon>Eukaryota</taxon>
        <taxon>Metazoa</taxon>
        <taxon>Ecdysozoa</taxon>
        <taxon>Arthropoda</taxon>
        <taxon>Hexapoda</taxon>
        <taxon>Insecta</taxon>
        <taxon>Pterygota</taxon>
        <taxon>Neoptera</taxon>
        <taxon>Paraneoptera</taxon>
        <taxon>Hemiptera</taxon>
        <taxon>Auchenorrhyncha</taxon>
        <taxon>Membracoidea</taxon>
        <taxon>Cicadellidae</taxon>
        <taxon>Cicadellinae</taxon>
        <taxon>Proconiini</taxon>
        <taxon>Cuerna</taxon>
    </lineage>
</organism>
<sequence>FKPTPTTMTASQANELFPLGQSSTLDMNEMLTVPLPDDNNDFVNPKKRHIAKTANASPPPKKYYLDVSELHSKNQFKILEPTHTNVADHSYCLPSSQQGQDMEQGSSY</sequence>